<protein>
    <submittedName>
        <fullName evidence="3">Thioredoxin reductase</fullName>
        <ecNumber evidence="3">1.8.1.9</ecNumber>
    </submittedName>
</protein>
<dbReference type="InterPro" id="IPR036188">
    <property type="entry name" value="FAD/NAD-bd_sf"/>
</dbReference>
<evidence type="ECO:0000256" key="2">
    <source>
        <dbReference type="ARBA" id="ARBA00023002"/>
    </source>
</evidence>
<sequence>MEKAKIVVVGAGPAGLAVGVEAKAKNISPVIIFEKAEAFCDTIQRLYRPGKRVDAVYRKMVIEPEGICRFETETKEDFLERMAKYIQEYELDIRYRSEVNAIEKGNGTYKVRVGSEFVAETPIVVIAIGIFGKPRKPDYPIPKEIKDRVFFEAPCECPQGGKVLVVGGGDTAAETACFLCEGCDEVYLSYRRPKFFRINPVNHENLEKKAQEGRVNLMLNTDIDHLEPDPEGVKVVFKDGKTMLFDRVYYCLGGSTPAGFLRSIGVEFQDGKPVIDEFYETNLPGVFLAGDIALEKGSIMAAFNTAHRVVERIVEKYGDLVR</sequence>
<dbReference type="GO" id="GO:0004791">
    <property type="term" value="F:thioredoxin-disulfide reductase (NADPH) activity"/>
    <property type="evidence" value="ECO:0007669"/>
    <property type="project" value="UniProtKB-EC"/>
</dbReference>
<dbReference type="PRINTS" id="PR00469">
    <property type="entry name" value="PNDRDTASEII"/>
</dbReference>
<evidence type="ECO:0000313" key="4">
    <source>
        <dbReference type="Proteomes" id="UP000078390"/>
    </source>
</evidence>
<dbReference type="AlphaFoldDB" id="A0A179D294"/>
<organism evidence="3 4">
    <name type="scientific">Thermosulfurimonas dismutans</name>
    <dbReference type="NCBI Taxonomy" id="999894"/>
    <lineage>
        <taxon>Bacteria</taxon>
        <taxon>Pseudomonadati</taxon>
        <taxon>Thermodesulfobacteriota</taxon>
        <taxon>Thermodesulfobacteria</taxon>
        <taxon>Thermodesulfobacteriales</taxon>
        <taxon>Thermodesulfobacteriaceae</taxon>
        <taxon>Thermosulfurimonas</taxon>
    </lineage>
</organism>
<dbReference type="PANTHER" id="PTHR48105">
    <property type="entry name" value="THIOREDOXIN REDUCTASE 1-RELATED-RELATED"/>
    <property type="match status" value="1"/>
</dbReference>
<dbReference type="Pfam" id="PF13738">
    <property type="entry name" value="Pyr_redox_3"/>
    <property type="match status" value="1"/>
</dbReference>
<evidence type="ECO:0000256" key="1">
    <source>
        <dbReference type="ARBA" id="ARBA00022630"/>
    </source>
</evidence>
<dbReference type="EC" id="1.8.1.9" evidence="3"/>
<dbReference type="OrthoDB" id="9778740at2"/>
<gene>
    <name evidence="3" type="ORF">TDIS_2083</name>
</gene>
<proteinExistence type="predicted"/>
<dbReference type="PRINTS" id="PR00368">
    <property type="entry name" value="FADPNR"/>
</dbReference>
<name>A0A179D294_9BACT</name>
<dbReference type="EMBL" id="LWLG01000024">
    <property type="protein sequence ID" value="OAQ19829.1"/>
    <property type="molecule type" value="Genomic_DNA"/>
</dbReference>
<reference evidence="3 4" key="1">
    <citation type="submission" date="2016-04" db="EMBL/GenBank/DDBJ databases">
        <title>Genome analysis of Thermosulfurimonas dismutans, the first thermophilic sulfur-disproportionating bacterium of the phylum Thermodesulfobacteria.</title>
        <authorList>
            <person name="Mardanov A.V."/>
            <person name="Beletsky A.V."/>
            <person name="Kadnikov V.V."/>
            <person name="Slobodkin A.I."/>
            <person name="Ravin N.V."/>
        </authorList>
    </citation>
    <scope>NUCLEOTIDE SEQUENCE [LARGE SCALE GENOMIC DNA]</scope>
    <source>
        <strain evidence="3 4">S95</strain>
    </source>
</reference>
<evidence type="ECO:0000313" key="3">
    <source>
        <dbReference type="EMBL" id="OAQ19829.1"/>
    </source>
</evidence>
<dbReference type="SUPFAM" id="SSF51905">
    <property type="entry name" value="FAD/NAD(P)-binding domain"/>
    <property type="match status" value="1"/>
</dbReference>
<accession>A0A179D294</accession>
<keyword evidence="2 3" id="KW-0560">Oxidoreductase</keyword>
<keyword evidence="1" id="KW-0285">Flavoprotein</keyword>
<dbReference type="InterPro" id="IPR050097">
    <property type="entry name" value="Ferredoxin-NADP_redctase_2"/>
</dbReference>
<dbReference type="RefSeq" id="WP_068671810.1">
    <property type="nucleotide sequence ID" value="NZ_LWLG01000024.1"/>
</dbReference>
<comment type="caution">
    <text evidence="3">The sequence shown here is derived from an EMBL/GenBank/DDBJ whole genome shotgun (WGS) entry which is preliminary data.</text>
</comment>
<dbReference type="Proteomes" id="UP000078390">
    <property type="component" value="Unassembled WGS sequence"/>
</dbReference>
<dbReference type="STRING" id="999894.TDIS_2083"/>
<keyword evidence="4" id="KW-1185">Reference proteome</keyword>
<dbReference type="Gene3D" id="3.50.50.60">
    <property type="entry name" value="FAD/NAD(P)-binding domain"/>
    <property type="match status" value="2"/>
</dbReference>